<evidence type="ECO:0000256" key="1">
    <source>
        <dbReference type="ARBA" id="ARBA00022491"/>
    </source>
</evidence>
<dbReference type="InterPro" id="IPR009061">
    <property type="entry name" value="DNA-bd_dom_put_sf"/>
</dbReference>
<accession>A0A6M0JU01</accession>
<organism evidence="6 7">
    <name type="scientific">Thiorhodococcus minor</name>
    <dbReference type="NCBI Taxonomy" id="57489"/>
    <lineage>
        <taxon>Bacteria</taxon>
        <taxon>Pseudomonadati</taxon>
        <taxon>Pseudomonadota</taxon>
        <taxon>Gammaproteobacteria</taxon>
        <taxon>Chromatiales</taxon>
        <taxon>Chromatiaceae</taxon>
        <taxon>Thiorhodococcus</taxon>
    </lineage>
</organism>
<dbReference type="PANTHER" id="PTHR30204:SF69">
    <property type="entry name" value="MERR-FAMILY TRANSCRIPTIONAL REGULATOR"/>
    <property type="match status" value="1"/>
</dbReference>
<dbReference type="CDD" id="cd01104">
    <property type="entry name" value="HTH_MlrA-CarA"/>
    <property type="match status" value="1"/>
</dbReference>
<proteinExistence type="predicted"/>
<sequence length="393" mass="42149">MGGVSQRLSLSFSLGCRGNCPCPGASRRGHARASPPATGARGAEGLELRLIGPIEQSLSQHFKRAFVLADRDLPDSGQTFRIGTVSRLTGVPTDTLRVWERRYHVVTPVRSEAGTRHYAAEDVGRLSLIKRLVDGGDAISSVANLSLEDLRERIRGAELPERFSSVERACRVVVCGHQLAGRLKAETIHRQGVDFVGLFGSPEELTAAKPEQTADVLVLELPTLQAERLREIGPLLHSCGAERALVIYGFATRSALSMLDAARMIARRAPVDLDTVCQECVAMSSGLGRAAPERQASVLEGLGASPPRRFDDGELARLAAVSSEGDCDWSRHLVDLVSALTAFETFSAECIGRGSEDPALIAYIGACTARARSLMETALERTALAGEQDPALD</sequence>
<keyword evidence="1" id="KW-0678">Repressor</keyword>
<comment type="caution">
    <text evidence="6">The sequence shown here is derived from an EMBL/GenBank/DDBJ whole genome shotgun (WGS) entry which is preliminary data.</text>
</comment>
<evidence type="ECO:0000256" key="2">
    <source>
        <dbReference type="ARBA" id="ARBA00023015"/>
    </source>
</evidence>
<evidence type="ECO:0000256" key="3">
    <source>
        <dbReference type="ARBA" id="ARBA00023125"/>
    </source>
</evidence>
<evidence type="ECO:0000256" key="4">
    <source>
        <dbReference type="ARBA" id="ARBA00023163"/>
    </source>
</evidence>
<evidence type="ECO:0000313" key="6">
    <source>
        <dbReference type="EMBL" id="NEV60982.1"/>
    </source>
</evidence>
<dbReference type="SUPFAM" id="SSF46955">
    <property type="entry name" value="Putative DNA-binding domain"/>
    <property type="match status" value="1"/>
</dbReference>
<evidence type="ECO:0000313" key="7">
    <source>
        <dbReference type="Proteomes" id="UP000483379"/>
    </source>
</evidence>
<keyword evidence="3" id="KW-0238">DNA-binding</keyword>
<name>A0A6M0JU01_9GAMM</name>
<gene>
    <name evidence="6" type="ORF">G3446_03555</name>
</gene>
<keyword evidence="2" id="KW-0805">Transcription regulation</keyword>
<dbReference type="GO" id="GO:0003677">
    <property type="term" value="F:DNA binding"/>
    <property type="evidence" value="ECO:0007669"/>
    <property type="project" value="UniProtKB-KW"/>
</dbReference>
<dbReference type="Pfam" id="PF13411">
    <property type="entry name" value="MerR_1"/>
    <property type="match status" value="1"/>
</dbReference>
<protein>
    <submittedName>
        <fullName evidence="6">MerR family transcriptional regulator</fullName>
    </submittedName>
</protein>
<keyword evidence="4" id="KW-0804">Transcription</keyword>
<feature type="domain" description="HTH merR-type" evidence="5">
    <location>
        <begin position="79"/>
        <end position="156"/>
    </location>
</feature>
<dbReference type="PANTHER" id="PTHR30204">
    <property type="entry name" value="REDOX-CYCLING DRUG-SENSING TRANSCRIPTIONAL ACTIVATOR SOXR"/>
    <property type="match status" value="1"/>
</dbReference>
<dbReference type="Proteomes" id="UP000483379">
    <property type="component" value="Unassembled WGS sequence"/>
</dbReference>
<evidence type="ECO:0000259" key="5">
    <source>
        <dbReference type="PROSITE" id="PS50937"/>
    </source>
</evidence>
<dbReference type="InterPro" id="IPR047057">
    <property type="entry name" value="MerR_fam"/>
</dbReference>
<dbReference type="Gene3D" id="1.10.1660.10">
    <property type="match status" value="1"/>
</dbReference>
<dbReference type="SMART" id="SM00422">
    <property type="entry name" value="HTH_MERR"/>
    <property type="match status" value="1"/>
</dbReference>
<dbReference type="PROSITE" id="PS50937">
    <property type="entry name" value="HTH_MERR_2"/>
    <property type="match status" value="1"/>
</dbReference>
<dbReference type="InterPro" id="IPR000551">
    <property type="entry name" value="MerR-type_HTH_dom"/>
</dbReference>
<keyword evidence="7" id="KW-1185">Reference proteome</keyword>
<dbReference type="AlphaFoldDB" id="A0A6M0JU01"/>
<reference evidence="6 7" key="1">
    <citation type="submission" date="2020-02" db="EMBL/GenBank/DDBJ databases">
        <title>Genome sequences of Thiorhodococcus mannitoliphagus and Thiorhodococcus minor, purple sulfur photosynthetic bacteria in the gammaproteobacterial family, Chromatiaceae.</title>
        <authorList>
            <person name="Aviles F.A."/>
            <person name="Meyer T.E."/>
            <person name="Kyndt J.A."/>
        </authorList>
    </citation>
    <scope>NUCLEOTIDE SEQUENCE [LARGE SCALE GENOMIC DNA]</scope>
    <source>
        <strain evidence="6 7">DSM 11518</strain>
    </source>
</reference>
<dbReference type="GO" id="GO:0003700">
    <property type="term" value="F:DNA-binding transcription factor activity"/>
    <property type="evidence" value="ECO:0007669"/>
    <property type="project" value="InterPro"/>
</dbReference>
<dbReference type="EMBL" id="JAAIJQ010000007">
    <property type="protein sequence ID" value="NEV60982.1"/>
    <property type="molecule type" value="Genomic_DNA"/>
</dbReference>